<dbReference type="PANTHER" id="PTHR46239">
    <property type="entry name" value="DNA REPAIR PROTEIN RAD51 HOMOLOG 3 RAD51C"/>
    <property type="match status" value="1"/>
</dbReference>
<keyword evidence="2" id="KW-0547">Nucleotide-binding</keyword>
<accession>A0A0D7AB50</accession>
<gene>
    <name evidence="7" type="ORF">FISHEDRAFT_74217</name>
</gene>
<evidence type="ECO:0000256" key="6">
    <source>
        <dbReference type="ARBA" id="ARBA00023242"/>
    </source>
</evidence>
<protein>
    <recommendedName>
        <fullName evidence="9">DNA recombination and repair protein Rad51-like C-terminal domain-containing protein</fullName>
    </recommendedName>
</protein>
<dbReference type="InterPro" id="IPR052093">
    <property type="entry name" value="HR_Repair_Mediator"/>
</dbReference>
<dbReference type="GO" id="GO:0007131">
    <property type="term" value="P:reciprocal meiotic recombination"/>
    <property type="evidence" value="ECO:0007669"/>
    <property type="project" value="TreeGrafter"/>
</dbReference>
<name>A0A0D7AB50_9AGAR</name>
<evidence type="ECO:0000256" key="3">
    <source>
        <dbReference type="ARBA" id="ARBA00022763"/>
    </source>
</evidence>
<evidence type="ECO:0000313" key="7">
    <source>
        <dbReference type="EMBL" id="KIY47875.1"/>
    </source>
</evidence>
<comment type="subcellular location">
    <subcellularLocation>
        <location evidence="1">Nucleus</location>
    </subcellularLocation>
</comment>
<dbReference type="Proteomes" id="UP000054144">
    <property type="component" value="Unassembled WGS sequence"/>
</dbReference>
<evidence type="ECO:0000313" key="8">
    <source>
        <dbReference type="Proteomes" id="UP000054144"/>
    </source>
</evidence>
<dbReference type="GO" id="GO:0000707">
    <property type="term" value="P:meiotic DNA recombinase assembly"/>
    <property type="evidence" value="ECO:0007669"/>
    <property type="project" value="TreeGrafter"/>
</dbReference>
<sequence>MVYRPVSSLPLPLSTLTTLTRAGYECVEDLVSSSVEELVQGLLIDFWDPIRIVDADLAPALGFSPADCEIILASATTSTQAPAATQTALHLTRNVPTDSDVIPTSFSFLDSLLCGGVRRGYVYELCGPPGAPHVSVARQIAKAFLNQGDNVKFAGVDGIYPYARACACDDANVADFQNMTGPAALLASLGNVSSESLTRLYCLSPSSVLECMLFIRNLLGLLDTERVSPLTRVIYAFLLTYALPCQKAGLLVLNMLSYPFHTAHNLRPPAKIRLLEQIRDVLMRATATYNLTVVVTCQLATKMIHPDGSPSNFDADAVGVVQSQLGTSYLPSGRSWRVMLRPDSPTTGAKLRLWYNSKAFLLMMVAGVSDPENTEKRAVYDLFEITV</sequence>
<organism evidence="7 8">
    <name type="scientific">Fistulina hepatica ATCC 64428</name>
    <dbReference type="NCBI Taxonomy" id="1128425"/>
    <lineage>
        <taxon>Eukaryota</taxon>
        <taxon>Fungi</taxon>
        <taxon>Dikarya</taxon>
        <taxon>Basidiomycota</taxon>
        <taxon>Agaricomycotina</taxon>
        <taxon>Agaricomycetes</taxon>
        <taxon>Agaricomycetidae</taxon>
        <taxon>Agaricales</taxon>
        <taxon>Fistulinaceae</taxon>
        <taxon>Fistulina</taxon>
    </lineage>
</organism>
<keyword evidence="3" id="KW-0227">DNA damage</keyword>
<evidence type="ECO:0000256" key="5">
    <source>
        <dbReference type="ARBA" id="ARBA00023204"/>
    </source>
</evidence>
<keyword evidence="6" id="KW-0539">Nucleus</keyword>
<dbReference type="InterPro" id="IPR027417">
    <property type="entry name" value="P-loop_NTPase"/>
</dbReference>
<dbReference type="AlphaFoldDB" id="A0A0D7AB50"/>
<dbReference type="GO" id="GO:0005657">
    <property type="term" value="C:replication fork"/>
    <property type="evidence" value="ECO:0007669"/>
    <property type="project" value="TreeGrafter"/>
</dbReference>
<reference evidence="7 8" key="1">
    <citation type="journal article" date="2015" name="Fungal Genet. Biol.">
        <title>Evolution of novel wood decay mechanisms in Agaricales revealed by the genome sequences of Fistulina hepatica and Cylindrobasidium torrendii.</title>
        <authorList>
            <person name="Floudas D."/>
            <person name="Held B.W."/>
            <person name="Riley R."/>
            <person name="Nagy L.G."/>
            <person name="Koehler G."/>
            <person name="Ransdell A.S."/>
            <person name="Younus H."/>
            <person name="Chow J."/>
            <person name="Chiniquy J."/>
            <person name="Lipzen A."/>
            <person name="Tritt A."/>
            <person name="Sun H."/>
            <person name="Haridas S."/>
            <person name="LaButti K."/>
            <person name="Ohm R.A."/>
            <person name="Kues U."/>
            <person name="Blanchette R.A."/>
            <person name="Grigoriev I.V."/>
            <person name="Minto R.E."/>
            <person name="Hibbett D.S."/>
        </authorList>
    </citation>
    <scope>NUCLEOTIDE SEQUENCE [LARGE SCALE GENOMIC DNA]</scope>
    <source>
        <strain evidence="7 8">ATCC 64428</strain>
    </source>
</reference>
<dbReference type="GO" id="GO:0033065">
    <property type="term" value="C:Rad51C-XRCC3 complex"/>
    <property type="evidence" value="ECO:0007669"/>
    <property type="project" value="TreeGrafter"/>
</dbReference>
<keyword evidence="8" id="KW-1185">Reference proteome</keyword>
<dbReference type="EMBL" id="KN881914">
    <property type="protein sequence ID" value="KIY47875.1"/>
    <property type="molecule type" value="Genomic_DNA"/>
</dbReference>
<evidence type="ECO:0008006" key="9">
    <source>
        <dbReference type="Google" id="ProtNLM"/>
    </source>
</evidence>
<dbReference type="GO" id="GO:0008821">
    <property type="term" value="F:crossover junction DNA endonuclease activity"/>
    <property type="evidence" value="ECO:0007669"/>
    <property type="project" value="TreeGrafter"/>
</dbReference>
<keyword evidence="5" id="KW-0234">DNA repair</keyword>
<evidence type="ECO:0000256" key="2">
    <source>
        <dbReference type="ARBA" id="ARBA00022741"/>
    </source>
</evidence>
<dbReference type="PANTHER" id="PTHR46239:SF1">
    <property type="entry name" value="DNA REPAIR PROTEIN RAD51 HOMOLOG 3"/>
    <property type="match status" value="1"/>
</dbReference>
<keyword evidence="4" id="KW-0067">ATP-binding</keyword>
<dbReference type="SUPFAM" id="SSF52540">
    <property type="entry name" value="P-loop containing nucleoside triphosphate hydrolases"/>
    <property type="match status" value="1"/>
</dbReference>
<dbReference type="GO" id="GO:0005524">
    <property type="term" value="F:ATP binding"/>
    <property type="evidence" value="ECO:0007669"/>
    <property type="project" value="UniProtKB-KW"/>
</dbReference>
<evidence type="ECO:0000256" key="1">
    <source>
        <dbReference type="ARBA" id="ARBA00004123"/>
    </source>
</evidence>
<dbReference type="OrthoDB" id="5957327at2759"/>
<proteinExistence type="predicted"/>
<dbReference type="GO" id="GO:0000400">
    <property type="term" value="F:four-way junction DNA binding"/>
    <property type="evidence" value="ECO:0007669"/>
    <property type="project" value="TreeGrafter"/>
</dbReference>
<dbReference type="GO" id="GO:0033063">
    <property type="term" value="C:Rad51B-Rad51C-Rad51D-XRCC2 complex"/>
    <property type="evidence" value="ECO:0007669"/>
    <property type="project" value="TreeGrafter"/>
</dbReference>
<evidence type="ECO:0000256" key="4">
    <source>
        <dbReference type="ARBA" id="ARBA00022840"/>
    </source>
</evidence>
<dbReference type="Gene3D" id="3.40.50.300">
    <property type="entry name" value="P-loop containing nucleotide triphosphate hydrolases"/>
    <property type="match status" value="1"/>
</dbReference>